<dbReference type="InterPro" id="IPR014145">
    <property type="entry name" value="LigD_pol_dom"/>
</dbReference>
<dbReference type="EMBL" id="JBIASD010000003">
    <property type="protein sequence ID" value="MFF3665293.1"/>
    <property type="molecule type" value="Genomic_DNA"/>
</dbReference>
<dbReference type="Proteomes" id="UP001602013">
    <property type="component" value="Unassembled WGS sequence"/>
</dbReference>
<dbReference type="PANTHER" id="PTHR42705">
    <property type="entry name" value="BIFUNCTIONAL NON-HOMOLOGOUS END JOINING PROTEIN LIGD"/>
    <property type="match status" value="1"/>
</dbReference>
<organism evidence="2 3">
    <name type="scientific">Microtetraspora malaysiensis</name>
    <dbReference type="NCBI Taxonomy" id="161358"/>
    <lineage>
        <taxon>Bacteria</taxon>
        <taxon>Bacillati</taxon>
        <taxon>Actinomycetota</taxon>
        <taxon>Actinomycetes</taxon>
        <taxon>Streptosporangiales</taxon>
        <taxon>Streptosporangiaceae</taxon>
        <taxon>Microtetraspora</taxon>
    </lineage>
</organism>
<accession>A0ABW6SN80</accession>
<dbReference type="NCBIfam" id="TIGR02778">
    <property type="entry name" value="ligD_pol"/>
    <property type="match status" value="1"/>
</dbReference>
<dbReference type="EC" id="6.5.1.1" evidence="2"/>
<dbReference type="CDD" id="cd04863">
    <property type="entry name" value="MtLigD_Pol_like"/>
    <property type="match status" value="1"/>
</dbReference>
<dbReference type="RefSeq" id="WP_387409283.1">
    <property type="nucleotide sequence ID" value="NZ_JBIASD010000003.1"/>
</dbReference>
<evidence type="ECO:0000259" key="1">
    <source>
        <dbReference type="Pfam" id="PF21686"/>
    </source>
</evidence>
<keyword evidence="2" id="KW-0436">Ligase</keyword>
<dbReference type="Pfam" id="PF21686">
    <property type="entry name" value="LigD_Prim-Pol"/>
    <property type="match status" value="1"/>
</dbReference>
<sequence length="293" mass="32555">MTRKVRVEVEGRHLTLTNLDKLMYPAASFTKAEVIDYYTRIAPVLLPHLRGRPLTVKRYPDGVDAQSFFEKNVPGHTPGWVRTVTLPAPGSTKGRETIDFAVMDDLATLVYYANLAALEIHVPMWRVSERGEPLPPDTLVFDLDPGAPATIVECCEVALLLREALAGDGHEGVPKTSGKKGMQVYVPWDGDEDTSAYARALARRLEREHAFITSVMAKRERPGKVFIDWSQNNPAKTTVAPYSLRAAELPTVSTPLSWEEVDAWRDPGQFVFTAQDVLERVGKHGDLFRASTA</sequence>
<keyword evidence="3" id="KW-1185">Reference proteome</keyword>
<dbReference type="GO" id="GO:0003910">
    <property type="term" value="F:DNA ligase (ATP) activity"/>
    <property type="evidence" value="ECO:0007669"/>
    <property type="project" value="UniProtKB-EC"/>
</dbReference>
<feature type="domain" description="DNA ligase D polymerase" evidence="1">
    <location>
        <begin position="30"/>
        <end position="288"/>
    </location>
</feature>
<protein>
    <submittedName>
        <fullName evidence="2">Non-homologous end-joining DNA ligase</fullName>
        <ecNumber evidence="2">6.5.1.1</ecNumber>
    </submittedName>
</protein>
<proteinExistence type="predicted"/>
<name>A0ABW6SN80_9ACTN</name>
<evidence type="ECO:0000313" key="3">
    <source>
        <dbReference type="Proteomes" id="UP001602013"/>
    </source>
</evidence>
<dbReference type="InterPro" id="IPR052171">
    <property type="entry name" value="NHEJ_LigD"/>
</dbReference>
<dbReference type="Gene3D" id="3.90.920.10">
    <property type="entry name" value="DNA primase, PRIM domain"/>
    <property type="match status" value="1"/>
</dbReference>
<dbReference type="PANTHER" id="PTHR42705:SF2">
    <property type="entry name" value="BIFUNCTIONAL NON-HOMOLOGOUS END JOINING PROTEIN LIGD"/>
    <property type="match status" value="1"/>
</dbReference>
<dbReference type="InterPro" id="IPR033649">
    <property type="entry name" value="MtLigD_Pol-like"/>
</dbReference>
<reference evidence="2 3" key="1">
    <citation type="submission" date="2024-10" db="EMBL/GenBank/DDBJ databases">
        <title>The Natural Products Discovery Center: Release of the First 8490 Sequenced Strains for Exploring Actinobacteria Biosynthetic Diversity.</title>
        <authorList>
            <person name="Kalkreuter E."/>
            <person name="Kautsar S.A."/>
            <person name="Yang D."/>
            <person name="Bader C.D."/>
            <person name="Teijaro C.N."/>
            <person name="Fluegel L."/>
            <person name="Davis C.M."/>
            <person name="Simpson J.R."/>
            <person name="Lauterbach L."/>
            <person name="Steele A.D."/>
            <person name="Gui C."/>
            <person name="Meng S."/>
            <person name="Li G."/>
            <person name="Viehrig K."/>
            <person name="Ye F."/>
            <person name="Su P."/>
            <person name="Kiefer A.F."/>
            <person name="Nichols A."/>
            <person name="Cepeda A.J."/>
            <person name="Yan W."/>
            <person name="Fan B."/>
            <person name="Jiang Y."/>
            <person name="Adhikari A."/>
            <person name="Zheng C.-J."/>
            <person name="Schuster L."/>
            <person name="Cowan T.M."/>
            <person name="Smanski M.J."/>
            <person name="Chevrette M.G."/>
            <person name="De Carvalho L.P.S."/>
            <person name="Shen B."/>
        </authorList>
    </citation>
    <scope>NUCLEOTIDE SEQUENCE [LARGE SCALE GENOMIC DNA]</scope>
    <source>
        <strain evidence="2 3">NPDC002173</strain>
    </source>
</reference>
<gene>
    <name evidence="2" type="primary">ligD</name>
    <name evidence="2" type="ORF">ACFYXI_06825</name>
</gene>
<comment type="caution">
    <text evidence="2">The sequence shown here is derived from an EMBL/GenBank/DDBJ whole genome shotgun (WGS) entry which is preliminary data.</text>
</comment>
<evidence type="ECO:0000313" key="2">
    <source>
        <dbReference type="EMBL" id="MFF3665293.1"/>
    </source>
</evidence>